<proteinExistence type="predicted"/>
<name>A0ABS7CP97_9BACT</name>
<protein>
    <submittedName>
        <fullName evidence="2">SprB repeat-containing protein</fullName>
    </submittedName>
</protein>
<dbReference type="InterPro" id="IPR025667">
    <property type="entry name" value="SprB_repeat"/>
</dbReference>
<evidence type="ECO:0000256" key="1">
    <source>
        <dbReference type="SAM" id="Phobius"/>
    </source>
</evidence>
<feature type="non-terminal residue" evidence="2">
    <location>
        <position position="441"/>
    </location>
</feature>
<dbReference type="Proteomes" id="UP000813018">
    <property type="component" value="Unassembled WGS sequence"/>
</dbReference>
<keyword evidence="1" id="KW-0812">Transmembrane</keyword>
<dbReference type="Gene3D" id="2.40.10.10">
    <property type="entry name" value="Trypsin-like serine proteases"/>
    <property type="match status" value="2"/>
</dbReference>
<evidence type="ECO:0000313" key="3">
    <source>
        <dbReference type="Proteomes" id="UP000813018"/>
    </source>
</evidence>
<accession>A0ABS7CP97</accession>
<keyword evidence="1" id="KW-0472">Membrane</keyword>
<reference evidence="2 3" key="1">
    <citation type="journal article" date="2016" name="Int. J. Syst. Evol. Microbiol.">
        <title>Pontibacter aydingkolensis sp. nov., isolated from soil of a salt lake.</title>
        <authorList>
            <person name="Osman G."/>
            <person name="Zhang T."/>
            <person name="Lou K."/>
            <person name="Gao Y."/>
            <person name="Chang W."/>
            <person name="Lin Q."/>
            <person name="Yang H.M."/>
            <person name="Huo X.D."/>
            <person name="Wang N."/>
        </authorList>
    </citation>
    <scope>NUCLEOTIDE SEQUENCE [LARGE SCALE GENOMIC DNA]</scope>
    <source>
        <strain evidence="2 3">KACC 19255</strain>
    </source>
</reference>
<gene>
    <name evidence="2" type="ORF">K0O23_01130</name>
</gene>
<keyword evidence="3" id="KW-1185">Reference proteome</keyword>
<keyword evidence="1" id="KW-1133">Transmembrane helix</keyword>
<dbReference type="Pfam" id="PF13573">
    <property type="entry name" value="SprB"/>
    <property type="match status" value="3"/>
</dbReference>
<sequence length="441" mass="46614">MKNFSCYTSRTGNVLSQQLQLLWRYAMVVLAVFLMMSNSVHAQTVRSVFNLPAPERCTSNDLDVVDADLVLDNCDCTEGETVYGTLTLGVRNNTESLRTSFAFWARLVMTDDDPLTNDIVYYITGCEATILPGSQLPNRTKLATFEDLQIFTYNSQTGQLVPFNGGSNYIPGTIPYVCGTELNLTNIYQAWTDAATNDGRQCPLDPSKINPKCGIIPLLEVGVGLSAESTSTNVTCNGAANGSITLTFSGGTGPYYLNFNDGGYSSTPITSPYTVSNLSGSTTGTVYTWKIKDSSDPFCERTGSETIFEPVALSATETHVNVLCYGGATGSIDLSPSGGTAPYTYAWTASNGGVIPTGQEDDQDLSGLVAGTYSVVITDANGTTGGCRATKEVTITQPAAALSATETHVNVLCYGGATGSIDLSPSGGTAPYTYAWTASNG</sequence>
<evidence type="ECO:0000313" key="2">
    <source>
        <dbReference type="EMBL" id="MBW7465655.1"/>
    </source>
</evidence>
<organism evidence="2 3">
    <name type="scientific">Pontibacter aydingkolensis</name>
    <dbReference type="NCBI Taxonomy" id="1911536"/>
    <lineage>
        <taxon>Bacteria</taxon>
        <taxon>Pseudomonadati</taxon>
        <taxon>Bacteroidota</taxon>
        <taxon>Cytophagia</taxon>
        <taxon>Cytophagales</taxon>
        <taxon>Hymenobacteraceae</taxon>
        <taxon>Pontibacter</taxon>
    </lineage>
</organism>
<dbReference type="EMBL" id="JAHYXK010000001">
    <property type="protein sequence ID" value="MBW7465655.1"/>
    <property type="molecule type" value="Genomic_DNA"/>
</dbReference>
<dbReference type="InterPro" id="IPR043504">
    <property type="entry name" value="Peptidase_S1_PA_chymotrypsin"/>
</dbReference>
<dbReference type="RefSeq" id="WP_219875540.1">
    <property type="nucleotide sequence ID" value="NZ_JAHYXK010000001.1"/>
</dbReference>
<comment type="caution">
    <text evidence="2">The sequence shown here is derived from an EMBL/GenBank/DDBJ whole genome shotgun (WGS) entry which is preliminary data.</text>
</comment>
<feature type="transmembrane region" description="Helical" evidence="1">
    <location>
        <begin position="21"/>
        <end position="40"/>
    </location>
</feature>